<name>A0A2V3WDI4_9BACI</name>
<proteinExistence type="inferred from homology"/>
<reference evidence="3 4" key="1">
    <citation type="submission" date="2018-05" db="EMBL/GenBank/DDBJ databases">
        <title>Genomic Encyclopedia of Type Strains, Phase IV (KMG-IV): sequencing the most valuable type-strain genomes for metagenomic binning, comparative biology and taxonomic classification.</title>
        <authorList>
            <person name="Goeker M."/>
        </authorList>
    </citation>
    <scope>NUCLEOTIDE SEQUENCE [LARGE SCALE GENOMIC DNA]</scope>
    <source>
        <strain evidence="3 4">DSM 22440</strain>
    </source>
</reference>
<evidence type="ECO:0000256" key="1">
    <source>
        <dbReference type="ARBA" id="ARBA00008645"/>
    </source>
</evidence>
<sequence>MDHYLATRYHLNDFGNGTEPLLFLHGFASNQNTWGWITPAFERDYRIIQFDFVGSGASDRSAYDAERYDSLEGYADDVIDVCDRLNLKNITVIAHSVGGLIALLTSAKREDLFKKIILIGASPCYLNKGDYHGGFTEEAIEHVLNMMEENFVGWASYLAPVALPKSEGADNTAFIEKNFQISDPEVTYNFFKVTMLSDYRAILSTIRVPTVIIQCSDDSFVPLDVAHYMDNQLDNSQLHILTAKGHYPHVSQPEETIEALRTFL</sequence>
<dbReference type="Pfam" id="PF00561">
    <property type="entry name" value="Abhydrolase_1"/>
    <property type="match status" value="1"/>
</dbReference>
<accession>A0A2V3WDI4</accession>
<dbReference type="EMBL" id="QJJR01000001">
    <property type="protein sequence ID" value="PXW92960.1"/>
    <property type="molecule type" value="Genomic_DNA"/>
</dbReference>
<keyword evidence="4" id="KW-1185">Reference proteome</keyword>
<dbReference type="Proteomes" id="UP000247922">
    <property type="component" value="Unassembled WGS sequence"/>
</dbReference>
<organism evidence="3 4">
    <name type="scientific">Streptohalobacillus salinus</name>
    <dbReference type="NCBI Taxonomy" id="621096"/>
    <lineage>
        <taxon>Bacteria</taxon>
        <taxon>Bacillati</taxon>
        <taxon>Bacillota</taxon>
        <taxon>Bacilli</taxon>
        <taxon>Bacillales</taxon>
        <taxon>Bacillaceae</taxon>
        <taxon>Streptohalobacillus</taxon>
    </lineage>
</organism>
<dbReference type="PANTHER" id="PTHR43039">
    <property type="entry name" value="ESTERASE-RELATED"/>
    <property type="match status" value="1"/>
</dbReference>
<dbReference type="AlphaFoldDB" id="A0A2V3WDI4"/>
<comment type="similarity">
    <text evidence="1">Belongs to the AB hydrolase superfamily.</text>
</comment>
<dbReference type="PRINTS" id="PR00111">
    <property type="entry name" value="ABHYDROLASE"/>
</dbReference>
<dbReference type="InterPro" id="IPR029058">
    <property type="entry name" value="AB_hydrolase_fold"/>
</dbReference>
<evidence type="ECO:0000259" key="2">
    <source>
        <dbReference type="Pfam" id="PF00561"/>
    </source>
</evidence>
<comment type="caution">
    <text evidence="3">The sequence shown here is derived from an EMBL/GenBank/DDBJ whole genome shotgun (WGS) entry which is preliminary data.</text>
</comment>
<evidence type="ECO:0000313" key="3">
    <source>
        <dbReference type="EMBL" id="PXW92960.1"/>
    </source>
</evidence>
<evidence type="ECO:0000313" key="4">
    <source>
        <dbReference type="Proteomes" id="UP000247922"/>
    </source>
</evidence>
<gene>
    <name evidence="3" type="ORF">DES38_10138</name>
</gene>
<dbReference type="InterPro" id="IPR000073">
    <property type="entry name" value="AB_hydrolase_1"/>
</dbReference>
<dbReference type="RefSeq" id="WP_170114261.1">
    <property type="nucleotide sequence ID" value="NZ_QJJR01000001.1"/>
</dbReference>
<dbReference type="Gene3D" id="3.40.50.1820">
    <property type="entry name" value="alpha/beta hydrolase"/>
    <property type="match status" value="1"/>
</dbReference>
<feature type="domain" description="AB hydrolase-1" evidence="2">
    <location>
        <begin position="20"/>
        <end position="250"/>
    </location>
</feature>
<protein>
    <submittedName>
        <fullName evidence="3">Sigma-B regulation protein RsbQ</fullName>
    </submittedName>
</protein>
<dbReference type="SUPFAM" id="SSF53474">
    <property type="entry name" value="alpha/beta-Hydrolases"/>
    <property type="match status" value="1"/>
</dbReference>